<gene>
    <name evidence="1" type="ORF">MDA_GLEAN10020539</name>
</gene>
<name>L5LDF3_MYODS</name>
<accession>L5LDF3</accession>
<dbReference type="Proteomes" id="UP000010556">
    <property type="component" value="Unassembled WGS sequence"/>
</dbReference>
<protein>
    <submittedName>
        <fullName evidence="1">Uncharacterized protein</fullName>
    </submittedName>
</protein>
<reference evidence="2" key="1">
    <citation type="journal article" date="2013" name="Science">
        <title>Comparative analysis of bat genomes provides insight into the evolution of flight and immunity.</title>
        <authorList>
            <person name="Zhang G."/>
            <person name="Cowled C."/>
            <person name="Shi Z."/>
            <person name="Huang Z."/>
            <person name="Bishop-Lilly K.A."/>
            <person name="Fang X."/>
            <person name="Wynne J.W."/>
            <person name="Xiong Z."/>
            <person name="Baker M.L."/>
            <person name="Zhao W."/>
            <person name="Tachedjian M."/>
            <person name="Zhu Y."/>
            <person name="Zhou P."/>
            <person name="Jiang X."/>
            <person name="Ng J."/>
            <person name="Yang L."/>
            <person name="Wu L."/>
            <person name="Xiao J."/>
            <person name="Feng Y."/>
            <person name="Chen Y."/>
            <person name="Sun X."/>
            <person name="Zhang Y."/>
            <person name="Marsh G.A."/>
            <person name="Crameri G."/>
            <person name="Broder C.C."/>
            <person name="Frey K.G."/>
            <person name="Wang L.F."/>
            <person name="Wang J."/>
        </authorList>
    </citation>
    <scope>NUCLEOTIDE SEQUENCE [LARGE SCALE GENOMIC DNA]</scope>
</reference>
<dbReference type="AlphaFoldDB" id="L5LDF3"/>
<dbReference type="EMBL" id="KB113176">
    <property type="protein sequence ID" value="ELK23911.1"/>
    <property type="molecule type" value="Genomic_DNA"/>
</dbReference>
<organism evidence="1 2">
    <name type="scientific">Myotis davidii</name>
    <name type="common">David's myotis</name>
    <dbReference type="NCBI Taxonomy" id="225400"/>
    <lineage>
        <taxon>Eukaryota</taxon>
        <taxon>Metazoa</taxon>
        <taxon>Chordata</taxon>
        <taxon>Craniata</taxon>
        <taxon>Vertebrata</taxon>
        <taxon>Euteleostomi</taxon>
        <taxon>Mammalia</taxon>
        <taxon>Eutheria</taxon>
        <taxon>Laurasiatheria</taxon>
        <taxon>Chiroptera</taxon>
        <taxon>Yangochiroptera</taxon>
        <taxon>Vespertilionidae</taxon>
        <taxon>Myotis</taxon>
    </lineage>
</organism>
<evidence type="ECO:0000313" key="1">
    <source>
        <dbReference type="EMBL" id="ELK23911.1"/>
    </source>
</evidence>
<sequence>MRFTGGALLSQKPESWLASPMAVAEASPASVAGAFTPRARATTPPAAQSAPRVSPSTIQVPTARALGIGEPLCSLPPNDAGAAWQPHLQRL</sequence>
<proteinExistence type="predicted"/>
<evidence type="ECO:0000313" key="2">
    <source>
        <dbReference type="Proteomes" id="UP000010556"/>
    </source>
</evidence>
<keyword evidence="2" id="KW-1185">Reference proteome</keyword>